<dbReference type="EMBL" id="JANCLT010000001">
    <property type="protein sequence ID" value="MCP8967535.1"/>
    <property type="molecule type" value="Genomic_DNA"/>
</dbReference>
<proteinExistence type="inferred from homology"/>
<keyword evidence="8 13" id="KW-0808">Transferase</keyword>
<comment type="function">
    <text evidence="2 13">Catalyzes the insertion of molybdate into adenylated molybdopterin with the concomitant release of AMP.</text>
</comment>
<dbReference type="SUPFAM" id="SSF63867">
    <property type="entry name" value="MoeA C-terminal domain-like"/>
    <property type="match status" value="1"/>
</dbReference>
<evidence type="ECO:0000256" key="12">
    <source>
        <dbReference type="ARBA" id="ARBA00047317"/>
    </source>
</evidence>
<evidence type="ECO:0000256" key="3">
    <source>
        <dbReference type="ARBA" id="ARBA00005046"/>
    </source>
</evidence>
<keyword evidence="10 13" id="KW-0460">Magnesium</keyword>
<comment type="similarity">
    <text evidence="4 13">Belongs to the MoeA family.</text>
</comment>
<name>A0AA41X651_9BACI</name>
<dbReference type="SUPFAM" id="SSF63882">
    <property type="entry name" value="MoeA N-terminal region -like"/>
    <property type="match status" value="1"/>
</dbReference>
<evidence type="ECO:0000256" key="7">
    <source>
        <dbReference type="ARBA" id="ARBA00022505"/>
    </source>
</evidence>
<comment type="catalytic activity">
    <reaction evidence="12">
        <text>adenylyl-molybdopterin + molybdate = Mo-molybdopterin + AMP + H(+)</text>
        <dbReference type="Rhea" id="RHEA:35047"/>
        <dbReference type="ChEBI" id="CHEBI:15378"/>
        <dbReference type="ChEBI" id="CHEBI:36264"/>
        <dbReference type="ChEBI" id="CHEBI:62727"/>
        <dbReference type="ChEBI" id="CHEBI:71302"/>
        <dbReference type="ChEBI" id="CHEBI:456215"/>
        <dbReference type="EC" id="2.10.1.1"/>
    </reaction>
</comment>
<gene>
    <name evidence="15" type="ORF">NK662_03130</name>
</gene>
<dbReference type="GO" id="GO:0046872">
    <property type="term" value="F:metal ion binding"/>
    <property type="evidence" value="ECO:0007669"/>
    <property type="project" value="UniProtKB-UniRule"/>
</dbReference>
<feature type="domain" description="MoaB/Mog" evidence="14">
    <location>
        <begin position="189"/>
        <end position="327"/>
    </location>
</feature>
<dbReference type="FunFam" id="2.170.190.11:FF:000001">
    <property type="entry name" value="Molybdopterin molybdenumtransferase"/>
    <property type="match status" value="1"/>
</dbReference>
<comment type="pathway">
    <text evidence="3 13">Cofactor biosynthesis; molybdopterin biosynthesis.</text>
</comment>
<evidence type="ECO:0000256" key="1">
    <source>
        <dbReference type="ARBA" id="ARBA00001946"/>
    </source>
</evidence>
<dbReference type="FunFam" id="3.40.980.10:FF:000004">
    <property type="entry name" value="Molybdopterin molybdenumtransferase"/>
    <property type="match status" value="1"/>
</dbReference>
<sequence length="421" mass="45553">MTLMRKPIPVAEAVQRVMQFPRLKEAEAVKLEESTGRVLAQDIYTTHPVPWFTRSPYDGYAICAASTEQAGEGSPVWLQVLGTVAAGDVWRGCVERGQAVKIMTGGAMPDGADAVIMRELTREEERDGALYVQIKRKVKTGENISRIGEDMEEGELLLRQGTMINAGTVAQLATFGYAEVPVFRKPVVAVIATGSELLDPSEPLAPGKIRNSNGYMLLSQVLRSGAEPLYIGKVQDTLGETLAAVKKALEQADLVLTTGGVSVGDFDYIPAVYQELGAQPLFNKIGMRPGSVTSAAERNGKLLFGLSGNPSACYVGFELFARPVIRAMMGMKRPYSQRVQAELQEDFTKPNPFDRFVRGKLSFSGGRLYAAPSGKDKSNIVSSLAEANCLIVLPGGTRGWEAGSMVDVLLLDDQEGTGQWR</sequence>
<dbReference type="Pfam" id="PF03454">
    <property type="entry name" value="MoeA_C"/>
    <property type="match status" value="1"/>
</dbReference>
<dbReference type="InterPro" id="IPR036425">
    <property type="entry name" value="MoaB/Mog-like_dom_sf"/>
</dbReference>
<accession>A0AA41X651</accession>
<reference evidence="15" key="1">
    <citation type="submission" date="2022-07" db="EMBL/GenBank/DDBJ databases">
        <authorList>
            <person name="Li W.-J."/>
            <person name="Deng Q.-Q."/>
        </authorList>
    </citation>
    <scope>NUCLEOTIDE SEQUENCE</scope>
    <source>
        <strain evidence="15">SYSU M60031</strain>
    </source>
</reference>
<dbReference type="Gene3D" id="2.170.190.11">
    <property type="entry name" value="Molybdopterin biosynthesis moea protein, domain 3"/>
    <property type="match status" value="1"/>
</dbReference>
<evidence type="ECO:0000256" key="8">
    <source>
        <dbReference type="ARBA" id="ARBA00022679"/>
    </source>
</evidence>
<dbReference type="Pfam" id="PF03453">
    <property type="entry name" value="MoeA_N"/>
    <property type="match status" value="1"/>
</dbReference>
<evidence type="ECO:0000256" key="4">
    <source>
        <dbReference type="ARBA" id="ARBA00010763"/>
    </source>
</evidence>
<dbReference type="InterPro" id="IPR036135">
    <property type="entry name" value="MoeA_linker/N_sf"/>
</dbReference>
<dbReference type="Gene3D" id="3.40.980.10">
    <property type="entry name" value="MoaB/Mog-like domain"/>
    <property type="match status" value="1"/>
</dbReference>
<evidence type="ECO:0000256" key="2">
    <source>
        <dbReference type="ARBA" id="ARBA00002901"/>
    </source>
</evidence>
<dbReference type="InterPro" id="IPR036688">
    <property type="entry name" value="MoeA_C_domain_IV_sf"/>
</dbReference>
<comment type="caution">
    <text evidence="15">The sequence shown here is derived from an EMBL/GenBank/DDBJ whole genome shotgun (WGS) entry which is preliminary data.</text>
</comment>
<dbReference type="Gene3D" id="2.40.340.10">
    <property type="entry name" value="MoeA, C-terminal, domain IV"/>
    <property type="match status" value="1"/>
</dbReference>
<evidence type="ECO:0000313" key="16">
    <source>
        <dbReference type="Proteomes" id="UP001156102"/>
    </source>
</evidence>
<dbReference type="InterPro" id="IPR005110">
    <property type="entry name" value="MoeA_linker/N"/>
</dbReference>
<protein>
    <recommendedName>
        <fullName evidence="6 13">Molybdopterin molybdenumtransferase</fullName>
        <ecNumber evidence="5 13">2.10.1.1</ecNumber>
    </recommendedName>
</protein>
<dbReference type="FunFam" id="2.40.340.10:FF:000002">
    <property type="entry name" value="Molybdopterin molybdenumtransferase"/>
    <property type="match status" value="1"/>
</dbReference>
<dbReference type="GO" id="GO:0006777">
    <property type="term" value="P:Mo-molybdopterin cofactor biosynthetic process"/>
    <property type="evidence" value="ECO:0007669"/>
    <property type="project" value="UniProtKB-UniRule"/>
</dbReference>
<evidence type="ECO:0000256" key="5">
    <source>
        <dbReference type="ARBA" id="ARBA00013269"/>
    </source>
</evidence>
<dbReference type="InterPro" id="IPR038987">
    <property type="entry name" value="MoeA-like"/>
</dbReference>
<evidence type="ECO:0000256" key="11">
    <source>
        <dbReference type="ARBA" id="ARBA00023150"/>
    </source>
</evidence>
<dbReference type="Gene3D" id="3.90.105.10">
    <property type="entry name" value="Molybdopterin biosynthesis moea protein, domain 2"/>
    <property type="match status" value="1"/>
</dbReference>
<keyword evidence="7 13" id="KW-0500">Molybdenum</keyword>
<keyword evidence="11 13" id="KW-0501">Molybdenum cofactor biosynthesis</keyword>
<dbReference type="EC" id="2.10.1.1" evidence="5 13"/>
<keyword evidence="16" id="KW-1185">Reference proteome</keyword>
<dbReference type="CDD" id="cd00887">
    <property type="entry name" value="MoeA"/>
    <property type="match status" value="1"/>
</dbReference>
<organism evidence="15 16">
    <name type="scientific">Ectobacillus ponti</name>
    <dbReference type="NCBI Taxonomy" id="2961894"/>
    <lineage>
        <taxon>Bacteria</taxon>
        <taxon>Bacillati</taxon>
        <taxon>Bacillota</taxon>
        <taxon>Bacilli</taxon>
        <taxon>Bacillales</taxon>
        <taxon>Bacillaceae</taxon>
        <taxon>Ectobacillus</taxon>
    </lineage>
</organism>
<dbReference type="Pfam" id="PF00994">
    <property type="entry name" value="MoCF_biosynth"/>
    <property type="match status" value="1"/>
</dbReference>
<evidence type="ECO:0000256" key="9">
    <source>
        <dbReference type="ARBA" id="ARBA00022723"/>
    </source>
</evidence>
<keyword evidence="9 13" id="KW-0479">Metal-binding</keyword>
<dbReference type="NCBIfam" id="NF045515">
    <property type="entry name" value="Glp_gephyrin"/>
    <property type="match status" value="1"/>
</dbReference>
<evidence type="ECO:0000256" key="10">
    <source>
        <dbReference type="ARBA" id="ARBA00022842"/>
    </source>
</evidence>
<dbReference type="PANTHER" id="PTHR10192">
    <property type="entry name" value="MOLYBDOPTERIN BIOSYNTHESIS PROTEIN"/>
    <property type="match status" value="1"/>
</dbReference>
<dbReference type="GO" id="GO:0061599">
    <property type="term" value="F:molybdopterin molybdotransferase activity"/>
    <property type="evidence" value="ECO:0007669"/>
    <property type="project" value="UniProtKB-UniRule"/>
</dbReference>
<dbReference type="AlphaFoldDB" id="A0AA41X651"/>
<dbReference type="SUPFAM" id="SSF53218">
    <property type="entry name" value="Molybdenum cofactor biosynthesis proteins"/>
    <property type="match status" value="1"/>
</dbReference>
<evidence type="ECO:0000256" key="13">
    <source>
        <dbReference type="RuleBase" id="RU365090"/>
    </source>
</evidence>
<dbReference type="GO" id="GO:0005829">
    <property type="term" value="C:cytosol"/>
    <property type="evidence" value="ECO:0007669"/>
    <property type="project" value="TreeGrafter"/>
</dbReference>
<dbReference type="PANTHER" id="PTHR10192:SF5">
    <property type="entry name" value="GEPHYRIN"/>
    <property type="match status" value="1"/>
</dbReference>
<dbReference type="InterPro" id="IPR001453">
    <property type="entry name" value="MoaB/Mog_dom"/>
</dbReference>
<evidence type="ECO:0000256" key="6">
    <source>
        <dbReference type="ARBA" id="ARBA00021108"/>
    </source>
</evidence>
<dbReference type="NCBIfam" id="TIGR00177">
    <property type="entry name" value="molyb_syn"/>
    <property type="match status" value="1"/>
</dbReference>
<dbReference type="Proteomes" id="UP001156102">
    <property type="component" value="Unassembled WGS sequence"/>
</dbReference>
<dbReference type="InterPro" id="IPR005111">
    <property type="entry name" value="MoeA_C_domain_IV"/>
</dbReference>
<dbReference type="SMART" id="SM00852">
    <property type="entry name" value="MoCF_biosynth"/>
    <property type="match status" value="1"/>
</dbReference>
<evidence type="ECO:0000313" key="15">
    <source>
        <dbReference type="EMBL" id="MCP8967535.1"/>
    </source>
</evidence>
<evidence type="ECO:0000259" key="14">
    <source>
        <dbReference type="SMART" id="SM00852"/>
    </source>
</evidence>
<dbReference type="RefSeq" id="WP_254757248.1">
    <property type="nucleotide sequence ID" value="NZ_JANCLT010000001.1"/>
</dbReference>
<comment type="cofactor">
    <cofactor evidence="1 13">
        <name>Mg(2+)</name>
        <dbReference type="ChEBI" id="CHEBI:18420"/>
    </cofactor>
</comment>